<gene>
    <name evidence="1" type="ORF">LYPA_23C011795</name>
</gene>
<organism evidence="1 2">
    <name type="scientific">Lynx pardinus</name>
    <name type="common">Iberian lynx</name>
    <name type="synonym">Felis pardina</name>
    <dbReference type="NCBI Taxonomy" id="191816"/>
    <lineage>
        <taxon>Eukaryota</taxon>
        <taxon>Metazoa</taxon>
        <taxon>Chordata</taxon>
        <taxon>Craniata</taxon>
        <taxon>Vertebrata</taxon>
        <taxon>Euteleostomi</taxon>
        <taxon>Mammalia</taxon>
        <taxon>Eutheria</taxon>
        <taxon>Laurasiatheria</taxon>
        <taxon>Carnivora</taxon>
        <taxon>Feliformia</taxon>
        <taxon>Felidae</taxon>
        <taxon>Felinae</taxon>
        <taxon>Lynx</taxon>
    </lineage>
</organism>
<dbReference type="EMBL" id="CAAGRJ010002345">
    <property type="protein sequence ID" value="VFV20229.1"/>
    <property type="molecule type" value="Genomic_DNA"/>
</dbReference>
<reference evidence="1 2" key="1">
    <citation type="submission" date="2019-01" db="EMBL/GenBank/DDBJ databases">
        <authorList>
            <person name="Alioto T."/>
            <person name="Alioto T."/>
        </authorList>
    </citation>
    <scope>NUCLEOTIDE SEQUENCE [LARGE SCALE GENOMIC DNA]</scope>
</reference>
<proteinExistence type="predicted"/>
<protein>
    <submittedName>
        <fullName evidence="1">Uncharacterized protein</fullName>
    </submittedName>
</protein>
<evidence type="ECO:0000313" key="2">
    <source>
        <dbReference type="Proteomes" id="UP000386466"/>
    </source>
</evidence>
<dbReference type="AlphaFoldDB" id="A0A485MIF9"/>
<feature type="non-terminal residue" evidence="1">
    <location>
        <position position="1"/>
    </location>
</feature>
<dbReference type="Proteomes" id="UP000386466">
    <property type="component" value="Unassembled WGS sequence"/>
</dbReference>
<evidence type="ECO:0000313" key="1">
    <source>
        <dbReference type="EMBL" id="VFV20229.1"/>
    </source>
</evidence>
<name>A0A485MIF9_LYNPA</name>
<accession>A0A485MIF9</accession>
<sequence length="79" mass="9028">EQLWGPRALSHSKHSTLLLFEADGPQLNAPGNARLREGRKGEIRTFFLYLLFFKCLLLKSSYAKVGWPSWGGVFGHRLR</sequence>
<keyword evidence="2" id="KW-1185">Reference proteome</keyword>